<sequence length="201" mass="23124">MFRQSLHLLATLLTAGLLLAGCSQKVSRIDMDETRDLSGNWNDMDSRLVSREMIDDVLSQRWLSNFVQANNQQPTVIVGSMRNLSHEHINMRTFISDIQRELINSGQVDFVAAAEDRAELREERAEQDLHAREDTRARMGQEIGADFMLNGTINTIIDSEGRTQVKYYQVDMTLTDLESNRIVWIGQKQIRKLVERSRVRS</sequence>
<proteinExistence type="predicted"/>
<dbReference type="Pfam" id="PF13036">
    <property type="entry name" value="LpoB"/>
    <property type="match status" value="1"/>
</dbReference>
<dbReference type="Proteomes" id="UP000528322">
    <property type="component" value="Unassembled WGS sequence"/>
</dbReference>
<name>A0A7W7Y4D8_9BACT</name>
<dbReference type="PANTHER" id="PTHR40593:SF1">
    <property type="entry name" value="PENICILLIN-BINDING PROTEIN ACTIVATOR LPOB"/>
    <property type="match status" value="1"/>
</dbReference>
<keyword evidence="3" id="KW-1185">Reference proteome</keyword>
<feature type="signal peptide" evidence="1">
    <location>
        <begin position="1"/>
        <end position="20"/>
    </location>
</feature>
<protein>
    <recommendedName>
        <fullName evidence="4">Penicillin-binding protein activator LpoB</fullName>
    </recommendedName>
</protein>
<organism evidence="2 3">
    <name type="scientific">Desulfurispira natronophila</name>
    <dbReference type="NCBI Taxonomy" id="682562"/>
    <lineage>
        <taxon>Bacteria</taxon>
        <taxon>Pseudomonadati</taxon>
        <taxon>Chrysiogenota</taxon>
        <taxon>Chrysiogenia</taxon>
        <taxon>Chrysiogenales</taxon>
        <taxon>Chrysiogenaceae</taxon>
        <taxon>Desulfurispira</taxon>
    </lineage>
</organism>
<evidence type="ECO:0008006" key="4">
    <source>
        <dbReference type="Google" id="ProtNLM"/>
    </source>
</evidence>
<keyword evidence="1" id="KW-0732">Signal</keyword>
<evidence type="ECO:0000313" key="3">
    <source>
        <dbReference type="Proteomes" id="UP000528322"/>
    </source>
</evidence>
<dbReference type="PANTHER" id="PTHR40593">
    <property type="entry name" value="PENICILLIN-BINDING PROTEIN ACTIVATOR LPOB"/>
    <property type="match status" value="1"/>
</dbReference>
<feature type="chain" id="PRO_5030810828" description="Penicillin-binding protein activator LpoB" evidence="1">
    <location>
        <begin position="21"/>
        <end position="201"/>
    </location>
</feature>
<dbReference type="RefSeq" id="WP_183731423.1">
    <property type="nucleotide sequence ID" value="NZ_JACHID010000006.1"/>
</dbReference>
<gene>
    <name evidence="2" type="ORF">HNR37_001205</name>
</gene>
<comment type="caution">
    <text evidence="2">The sequence shown here is derived from an EMBL/GenBank/DDBJ whole genome shotgun (WGS) entry which is preliminary data.</text>
</comment>
<dbReference type="GO" id="GO:0030234">
    <property type="term" value="F:enzyme regulator activity"/>
    <property type="evidence" value="ECO:0007669"/>
    <property type="project" value="TreeGrafter"/>
</dbReference>
<dbReference type="GO" id="GO:0031241">
    <property type="term" value="C:periplasmic side of cell outer membrane"/>
    <property type="evidence" value="ECO:0007669"/>
    <property type="project" value="TreeGrafter"/>
</dbReference>
<evidence type="ECO:0000256" key="1">
    <source>
        <dbReference type="SAM" id="SignalP"/>
    </source>
</evidence>
<reference evidence="2 3" key="1">
    <citation type="submission" date="2020-08" db="EMBL/GenBank/DDBJ databases">
        <title>Genomic Encyclopedia of Type Strains, Phase IV (KMG-IV): sequencing the most valuable type-strain genomes for metagenomic binning, comparative biology and taxonomic classification.</title>
        <authorList>
            <person name="Goeker M."/>
        </authorList>
    </citation>
    <scope>NUCLEOTIDE SEQUENCE [LARGE SCALE GENOMIC DNA]</scope>
    <source>
        <strain evidence="2 3">DSM 22071</strain>
    </source>
</reference>
<dbReference type="GO" id="GO:0009252">
    <property type="term" value="P:peptidoglycan biosynthetic process"/>
    <property type="evidence" value="ECO:0007669"/>
    <property type="project" value="TreeGrafter"/>
</dbReference>
<accession>A0A7W7Y4D8</accession>
<dbReference type="InterPro" id="IPR014094">
    <property type="entry name" value="LpoB"/>
</dbReference>
<dbReference type="Gene3D" id="3.40.50.10610">
    <property type="entry name" value="ABC-type transport auxiliary lipoprotein component"/>
    <property type="match status" value="1"/>
</dbReference>
<dbReference type="PROSITE" id="PS51257">
    <property type="entry name" value="PROKAR_LIPOPROTEIN"/>
    <property type="match status" value="1"/>
</dbReference>
<dbReference type="AlphaFoldDB" id="A0A7W7Y4D8"/>
<dbReference type="EMBL" id="JACHID010000006">
    <property type="protein sequence ID" value="MBB5021891.1"/>
    <property type="molecule type" value="Genomic_DNA"/>
</dbReference>
<evidence type="ECO:0000313" key="2">
    <source>
        <dbReference type="EMBL" id="MBB5021891.1"/>
    </source>
</evidence>